<evidence type="ECO:0000256" key="1">
    <source>
        <dbReference type="SAM" id="SignalP"/>
    </source>
</evidence>
<evidence type="ECO:0000259" key="2">
    <source>
        <dbReference type="SMART" id="SM00635"/>
    </source>
</evidence>
<feature type="domain" description="BIG2" evidence="2">
    <location>
        <begin position="299"/>
        <end position="380"/>
    </location>
</feature>
<keyword evidence="4" id="KW-1185">Reference proteome</keyword>
<dbReference type="SMART" id="SM00635">
    <property type="entry name" value="BID_2"/>
    <property type="match status" value="8"/>
</dbReference>
<accession>A0ABQ2L2M4</accession>
<evidence type="ECO:0000313" key="3">
    <source>
        <dbReference type="EMBL" id="GGN98981.1"/>
    </source>
</evidence>
<dbReference type="Pfam" id="PF22359">
    <property type="entry name" value="Big-like"/>
    <property type="match status" value="1"/>
</dbReference>
<feature type="domain" description="BIG2" evidence="2">
    <location>
        <begin position="32"/>
        <end position="115"/>
    </location>
</feature>
<dbReference type="RefSeq" id="WP_018975965.1">
    <property type="nucleotide sequence ID" value="NZ_BMLN01000004.1"/>
</dbReference>
<dbReference type="Gene3D" id="2.60.40.1080">
    <property type="match status" value="7"/>
</dbReference>
<reference evidence="4" key="1">
    <citation type="journal article" date="2019" name="Int. J. Syst. Evol. Microbiol.">
        <title>The Global Catalogue of Microorganisms (GCM) 10K type strain sequencing project: providing services to taxonomists for standard genome sequencing and annotation.</title>
        <authorList>
            <consortium name="The Broad Institute Genomics Platform"/>
            <consortium name="The Broad Institute Genome Sequencing Center for Infectious Disease"/>
            <person name="Wu L."/>
            <person name="Ma J."/>
        </authorList>
    </citation>
    <scope>NUCLEOTIDE SEQUENCE [LARGE SCALE GENOMIC DNA]</scope>
    <source>
        <strain evidence="4">CGMCC 1.6964</strain>
    </source>
</reference>
<feature type="domain" description="BIG2" evidence="2">
    <location>
        <begin position="119"/>
        <end position="205"/>
    </location>
</feature>
<sequence length="741" mass="77508">MIRQRNVMRTLAVLLMIASIAFPANVFAAAGDVTSISFDDASKRELIIGQSAKQLKVYATIEGSTSKKDVTAAANWTSSDEDVAQVVKGLVTPKSSGDAIITAIYEDAIATVEVSASYPYTKLALEPTKSGTYKLGDSEKDLKITAKITGGEEKDAVTDVSSLATWTSSSASVLTVEAGQITLVGKGTSTITAKYKGQTATFKATVEPPYSSLEIRDDKGATADLELLIGDAIQLKSVAPASGGSIEKDITADATWSSSNESIVSVNKGALTVSSAGKATITVQHLGVSAKIDVYVRAPYQALLLVPSEETTLFLGETLDLKAEVRDRANSSLDVSDQSKWTSSSLLAATVDGGKVTAKAVGSSTIKAEYSGVSKEIKVNVYPSLKSLESAKTETDLYKGESEALPKISGIKLDNTKFDLSSDMKWTSGDDEIVSIENGKLIAKSAGTVILTASLPDADAVNTPAGDVSVRGKRIELKVTVNEKVLLLLGPDEALSLIIGETESLPTVQAVWEDGQEKDISSLIHWTVSGTNAVIKTNAEGVQEIKALRKGSVTLKGTYLNKSITVPAKSEQKITKIVVVPTSIELNVKSSKVIKATGFYADGSKVSLGSKMGWESSNPQVASTSRTSVKGLAEGTATLSGSYQGISVTVDVSVVPKLTKLTADEKALKLTPGSSKTVIVTAAYNTGVSTNVTSQTTWTSSKPAVATVSASGQILAASEGRTTIKGKFGNKNVTISVTVKQ</sequence>
<organism evidence="3 4">
    <name type="scientific">Saccharibacillus kuerlensis</name>
    <dbReference type="NCBI Taxonomy" id="459527"/>
    <lineage>
        <taxon>Bacteria</taxon>
        <taxon>Bacillati</taxon>
        <taxon>Bacillota</taxon>
        <taxon>Bacilli</taxon>
        <taxon>Bacillales</taxon>
        <taxon>Paenibacillaceae</taxon>
        <taxon>Saccharibacillus</taxon>
    </lineage>
</organism>
<comment type="caution">
    <text evidence="3">The sequence shown here is derived from an EMBL/GenBank/DDBJ whole genome shotgun (WGS) entry which is preliminary data.</text>
</comment>
<evidence type="ECO:0000313" key="4">
    <source>
        <dbReference type="Proteomes" id="UP000606653"/>
    </source>
</evidence>
<feature type="signal peptide" evidence="1">
    <location>
        <begin position="1"/>
        <end position="28"/>
    </location>
</feature>
<feature type="domain" description="BIG2" evidence="2">
    <location>
        <begin position="573"/>
        <end position="653"/>
    </location>
</feature>
<keyword evidence="1" id="KW-0732">Signal</keyword>
<feature type="chain" id="PRO_5046140812" description="BIG2 domain-containing protein" evidence="1">
    <location>
        <begin position="29"/>
        <end position="741"/>
    </location>
</feature>
<dbReference type="InterPro" id="IPR008964">
    <property type="entry name" value="Invasin/intimin_cell_adhesion"/>
</dbReference>
<dbReference type="InterPro" id="IPR054604">
    <property type="entry name" value="SbsC_Big-like"/>
</dbReference>
<feature type="domain" description="BIG2" evidence="2">
    <location>
        <begin position="384"/>
        <end position="465"/>
    </location>
</feature>
<dbReference type="InterPro" id="IPR045197">
    <property type="entry name" value="NUP210-like"/>
</dbReference>
<dbReference type="SUPFAM" id="SSF49373">
    <property type="entry name" value="Invasin/intimin cell-adhesion fragments"/>
    <property type="match status" value="5"/>
</dbReference>
<protein>
    <recommendedName>
        <fullName evidence="2">BIG2 domain-containing protein</fullName>
    </recommendedName>
</protein>
<dbReference type="EMBL" id="BMLN01000004">
    <property type="protein sequence ID" value="GGN98981.1"/>
    <property type="molecule type" value="Genomic_DNA"/>
</dbReference>
<dbReference type="PANTHER" id="PTHR23019:SF0">
    <property type="entry name" value="NUCLEAR PORE MEMBRANE GLYCOPROTEIN 210"/>
    <property type="match status" value="1"/>
</dbReference>
<feature type="domain" description="BIG2" evidence="2">
    <location>
        <begin position="216"/>
        <end position="295"/>
    </location>
</feature>
<feature type="domain" description="BIG2" evidence="2">
    <location>
        <begin position="481"/>
        <end position="569"/>
    </location>
</feature>
<dbReference type="InterPro" id="IPR003343">
    <property type="entry name" value="Big_2"/>
</dbReference>
<name>A0ABQ2L2M4_9BACL</name>
<proteinExistence type="predicted"/>
<dbReference type="PANTHER" id="PTHR23019">
    <property type="entry name" value="NUCLEAR PORE MEMBRANE GLYCOPROTEIN GP210-RELATED"/>
    <property type="match status" value="1"/>
</dbReference>
<gene>
    <name evidence="3" type="ORF">GCM10010969_18730</name>
</gene>
<feature type="domain" description="BIG2" evidence="2">
    <location>
        <begin position="657"/>
        <end position="738"/>
    </location>
</feature>
<dbReference type="Proteomes" id="UP000606653">
    <property type="component" value="Unassembled WGS sequence"/>
</dbReference>